<reference key="2">
    <citation type="submission" date="2011-05" db="EMBL/GenBank/DDBJ databases">
        <title>Complete genome sequence of the aerobic marine methanotroph Methylomonas methanica MC09.</title>
        <authorList>
            <person name="Boden R."/>
            <person name="Cunliffe M."/>
            <person name="Scanlan J."/>
            <person name="Moussard H."/>
            <person name="Kits K.D."/>
            <person name="Klotz M."/>
            <person name="Jetten M."/>
            <person name="Vuilleumier S."/>
            <person name="Han J."/>
            <person name="Peters L."/>
            <person name="Mikhailova N."/>
            <person name="Teshima H."/>
            <person name="Tapia R."/>
            <person name="Kyrpides N."/>
            <person name="Ivanova N."/>
            <person name="Pagani I."/>
            <person name="Cheng J.-F."/>
            <person name="Goodwin L."/>
            <person name="Han C."/>
            <person name="Hauser L."/>
            <person name="Land M."/>
            <person name="Lapidus A."/>
            <person name="Lucas S."/>
            <person name="Pitluck S."/>
            <person name="Woyke T."/>
            <person name="Stein L.Y."/>
            <person name="Murrell C."/>
        </authorList>
    </citation>
    <scope>NUCLEOTIDE SEQUENCE</scope>
    <source>
        <strain>MC09</strain>
    </source>
</reference>
<dbReference type="HOGENOM" id="CLU_1523422_0_0_6"/>
<sequence length="182" mass="20064">MQNDIDDELATPRHIGLEEAVFIVLVILSLLGISITDFSPHDGYGYWIMMVFVFAGLSIFVSWLQSKANEDDIGIIVKAQAMHWLHTLIVVGAAFLLNKSGQLTDTGASLVILLILALTTMLDGYRIGWQFSLLGFFLASCAIVVAYVEHFILASSGLGLLVVAGTFFWNYWLRKNSGFDDA</sequence>
<gene>
    <name evidence="2" type="ordered locus">Metme_4086</name>
</gene>
<feature type="transmembrane region" description="Helical" evidence="1">
    <location>
        <begin position="103"/>
        <end position="122"/>
    </location>
</feature>
<evidence type="ECO:0000256" key="1">
    <source>
        <dbReference type="SAM" id="Phobius"/>
    </source>
</evidence>
<evidence type="ECO:0000313" key="3">
    <source>
        <dbReference type="Proteomes" id="UP000008888"/>
    </source>
</evidence>
<feature type="transmembrane region" description="Helical" evidence="1">
    <location>
        <begin position="20"/>
        <end position="38"/>
    </location>
</feature>
<name>G0A0D3_METMM</name>
<dbReference type="KEGG" id="mmt:Metme_4086"/>
<dbReference type="Proteomes" id="UP000008888">
    <property type="component" value="Chromosome"/>
</dbReference>
<dbReference type="STRING" id="857087.Metme_4086"/>
<dbReference type="OrthoDB" id="5567494at2"/>
<organism evidence="2 3">
    <name type="scientific">Methylomonas methanica (strain DSM 25384 / MC09)</name>
    <dbReference type="NCBI Taxonomy" id="857087"/>
    <lineage>
        <taxon>Bacteria</taxon>
        <taxon>Pseudomonadati</taxon>
        <taxon>Pseudomonadota</taxon>
        <taxon>Gammaproteobacteria</taxon>
        <taxon>Methylococcales</taxon>
        <taxon>Methylococcaceae</taxon>
        <taxon>Methylomonas</taxon>
    </lineage>
</organism>
<feature type="transmembrane region" description="Helical" evidence="1">
    <location>
        <begin position="44"/>
        <end position="64"/>
    </location>
</feature>
<protein>
    <submittedName>
        <fullName evidence="2">Uncharacterized protein</fullName>
    </submittedName>
</protein>
<dbReference type="EMBL" id="CP002738">
    <property type="protein sequence ID" value="AEG02439.1"/>
    <property type="molecule type" value="Genomic_DNA"/>
</dbReference>
<keyword evidence="1" id="KW-0812">Transmembrane</keyword>
<keyword evidence="1" id="KW-1133">Transmembrane helix</keyword>
<feature type="transmembrane region" description="Helical" evidence="1">
    <location>
        <begin position="76"/>
        <end position="97"/>
    </location>
</feature>
<reference evidence="3" key="3">
    <citation type="submission" date="2011-05" db="EMBL/GenBank/DDBJ databases">
        <title>Complete sequence of Methylomonas methanica MC09.</title>
        <authorList>
            <consortium name="US DOE Joint Genome Institute"/>
            <person name="Lucas S."/>
            <person name="Han J."/>
            <person name="Lapidus A."/>
            <person name="Cheng J.-F."/>
            <person name="Goodwin L."/>
            <person name="Pitluck S."/>
            <person name="Peters L."/>
            <person name="Mikhailova N."/>
            <person name="Teshima H."/>
            <person name="Han C."/>
            <person name="Tapia R."/>
            <person name="Land M."/>
            <person name="Hauser L."/>
            <person name="Kyrpides N."/>
            <person name="Ivanova N."/>
            <person name="Pagani I."/>
            <person name="Stein L."/>
            <person name="Woyke T."/>
        </authorList>
    </citation>
    <scope>NUCLEOTIDE SEQUENCE [LARGE SCALE GENOMIC DNA]</scope>
    <source>
        <strain evidence="3">MC09</strain>
    </source>
</reference>
<dbReference type="RefSeq" id="WP_013820655.1">
    <property type="nucleotide sequence ID" value="NC_015572.1"/>
</dbReference>
<proteinExistence type="predicted"/>
<feature type="transmembrane region" description="Helical" evidence="1">
    <location>
        <begin position="154"/>
        <end position="173"/>
    </location>
</feature>
<reference evidence="2 3" key="1">
    <citation type="journal article" date="2011" name="J. Bacteriol.">
        <title>Complete Genome Sequence of the Aerobic Marine Methanotroph Methylomonas methanica MC09.</title>
        <authorList>
            <person name="Boden R."/>
            <person name="Cunliffe M."/>
            <person name="Scanlan J."/>
            <person name="Moussard H."/>
            <person name="Kits K.D."/>
            <person name="Klotz M.G."/>
            <person name="Jetten M.S."/>
            <person name="Vuilleumier S."/>
            <person name="Han J."/>
            <person name="Peters L."/>
            <person name="Mikhailova N."/>
            <person name="Teshima H."/>
            <person name="Tapia R."/>
            <person name="Kyrpides N."/>
            <person name="Ivanova N."/>
            <person name="Pagani I."/>
            <person name="Cheng J.F."/>
            <person name="Goodwin L."/>
            <person name="Han C."/>
            <person name="Hauser L."/>
            <person name="Land M.L."/>
            <person name="Lapidus A."/>
            <person name="Lucas S."/>
            <person name="Pitluck S."/>
            <person name="Woyke T."/>
            <person name="Stein L."/>
            <person name="Murrell J.C."/>
        </authorList>
    </citation>
    <scope>NUCLEOTIDE SEQUENCE [LARGE SCALE GENOMIC DNA]</scope>
    <source>
        <strain evidence="2 3">MC09</strain>
    </source>
</reference>
<keyword evidence="1" id="KW-0472">Membrane</keyword>
<keyword evidence="3" id="KW-1185">Reference proteome</keyword>
<evidence type="ECO:0000313" key="2">
    <source>
        <dbReference type="EMBL" id="AEG02439.1"/>
    </source>
</evidence>
<dbReference type="AlphaFoldDB" id="G0A0D3"/>
<feature type="transmembrane region" description="Helical" evidence="1">
    <location>
        <begin position="129"/>
        <end position="148"/>
    </location>
</feature>
<accession>G0A0D3</accession>
<dbReference type="eggNOG" id="ENOG5033IN5">
    <property type="taxonomic scope" value="Bacteria"/>
</dbReference>